<dbReference type="PANTHER" id="PTHR43476:SF4">
    <property type="entry name" value="BLR0106 PROTEIN"/>
    <property type="match status" value="1"/>
</dbReference>
<evidence type="ECO:0000256" key="5">
    <source>
        <dbReference type="SAM" id="SignalP"/>
    </source>
</evidence>
<proteinExistence type="predicted"/>
<organism evidence="7 8">
    <name type="scientific">Plenodomus tracheiphilus IPT5</name>
    <dbReference type="NCBI Taxonomy" id="1408161"/>
    <lineage>
        <taxon>Eukaryota</taxon>
        <taxon>Fungi</taxon>
        <taxon>Dikarya</taxon>
        <taxon>Ascomycota</taxon>
        <taxon>Pezizomycotina</taxon>
        <taxon>Dothideomycetes</taxon>
        <taxon>Pleosporomycetidae</taxon>
        <taxon>Pleosporales</taxon>
        <taxon>Pleosporineae</taxon>
        <taxon>Leptosphaeriaceae</taxon>
        <taxon>Plenodomus</taxon>
    </lineage>
</organism>
<gene>
    <name evidence="7" type="ORF">T440DRAFT_396593</name>
</gene>
<evidence type="ECO:0000256" key="3">
    <source>
        <dbReference type="ARBA" id="ARBA00023002"/>
    </source>
</evidence>
<dbReference type="InterPro" id="IPR036188">
    <property type="entry name" value="FAD/NAD-bd_sf"/>
</dbReference>
<dbReference type="Gene3D" id="3.50.50.60">
    <property type="entry name" value="FAD/NAD(P)-binding domain"/>
    <property type="match status" value="1"/>
</dbReference>
<name>A0A6A7B5R4_9PLEO</name>
<dbReference type="Gene3D" id="3.30.70.2450">
    <property type="match status" value="1"/>
</dbReference>
<dbReference type="Pfam" id="PF01494">
    <property type="entry name" value="FAD_binding_3"/>
    <property type="match status" value="1"/>
</dbReference>
<feature type="signal peptide" evidence="5">
    <location>
        <begin position="1"/>
        <end position="30"/>
    </location>
</feature>
<evidence type="ECO:0000313" key="8">
    <source>
        <dbReference type="Proteomes" id="UP000799423"/>
    </source>
</evidence>
<feature type="chain" id="PRO_5025482235" evidence="5">
    <location>
        <begin position="31"/>
        <end position="402"/>
    </location>
</feature>
<dbReference type="EMBL" id="MU006305">
    <property type="protein sequence ID" value="KAF2850846.1"/>
    <property type="molecule type" value="Genomic_DNA"/>
</dbReference>
<keyword evidence="5" id="KW-0732">Signal</keyword>
<keyword evidence="8" id="KW-1185">Reference proteome</keyword>
<dbReference type="AlphaFoldDB" id="A0A6A7B5R4"/>
<evidence type="ECO:0000256" key="1">
    <source>
        <dbReference type="ARBA" id="ARBA00022630"/>
    </source>
</evidence>
<dbReference type="SUPFAM" id="SSF51905">
    <property type="entry name" value="FAD/NAD(P)-binding domain"/>
    <property type="match status" value="1"/>
</dbReference>
<evidence type="ECO:0000256" key="2">
    <source>
        <dbReference type="ARBA" id="ARBA00022827"/>
    </source>
</evidence>
<evidence type="ECO:0000256" key="4">
    <source>
        <dbReference type="ARBA" id="ARBA00023027"/>
    </source>
</evidence>
<protein>
    <submittedName>
        <fullName evidence="7">FAD/NAD(P)-binding domain-containing protein</fullName>
    </submittedName>
</protein>
<evidence type="ECO:0000313" key="7">
    <source>
        <dbReference type="EMBL" id="KAF2850846.1"/>
    </source>
</evidence>
<dbReference type="PRINTS" id="PR00420">
    <property type="entry name" value="RNGMNOXGNASE"/>
</dbReference>
<dbReference type="PANTHER" id="PTHR43476">
    <property type="entry name" value="3-(3-HYDROXY-PHENYL)PROPIONATE/3-HYDROXYCINNAMIC ACID HYDROXYLASE"/>
    <property type="match status" value="1"/>
</dbReference>
<keyword evidence="2" id="KW-0274">FAD</keyword>
<dbReference type="InterPro" id="IPR050631">
    <property type="entry name" value="PheA/TfdB_FAD_monoxygenase"/>
</dbReference>
<dbReference type="OrthoDB" id="10016252at2759"/>
<dbReference type="GO" id="GO:0016491">
    <property type="term" value="F:oxidoreductase activity"/>
    <property type="evidence" value="ECO:0007669"/>
    <property type="project" value="UniProtKB-KW"/>
</dbReference>
<evidence type="ECO:0000259" key="6">
    <source>
        <dbReference type="Pfam" id="PF01494"/>
    </source>
</evidence>
<keyword evidence="1" id="KW-0285">Flavoprotein</keyword>
<reference evidence="7" key="1">
    <citation type="submission" date="2020-01" db="EMBL/GenBank/DDBJ databases">
        <authorList>
            <consortium name="DOE Joint Genome Institute"/>
            <person name="Haridas S."/>
            <person name="Albert R."/>
            <person name="Binder M."/>
            <person name="Bloem J."/>
            <person name="Labutti K."/>
            <person name="Salamov A."/>
            <person name="Andreopoulos B."/>
            <person name="Baker S.E."/>
            <person name="Barry K."/>
            <person name="Bills G."/>
            <person name="Bluhm B.H."/>
            <person name="Cannon C."/>
            <person name="Castanera R."/>
            <person name="Culley D.E."/>
            <person name="Daum C."/>
            <person name="Ezra D."/>
            <person name="Gonzalez J.B."/>
            <person name="Henrissat B."/>
            <person name="Kuo A."/>
            <person name="Liang C."/>
            <person name="Lipzen A."/>
            <person name="Lutzoni F."/>
            <person name="Magnuson J."/>
            <person name="Mondo S."/>
            <person name="Nolan M."/>
            <person name="Ohm R."/>
            <person name="Pangilinan J."/>
            <person name="Park H.-J."/>
            <person name="Ramirez L."/>
            <person name="Alfaro M."/>
            <person name="Sun H."/>
            <person name="Tritt A."/>
            <person name="Yoshinaga Y."/>
            <person name="Zwiers L.-H."/>
            <person name="Turgeon B.G."/>
            <person name="Goodwin S.B."/>
            <person name="Spatafora J.W."/>
            <person name="Crous P.W."/>
            <person name="Grigoriev I.V."/>
        </authorList>
    </citation>
    <scope>NUCLEOTIDE SEQUENCE</scope>
    <source>
        <strain evidence="7">IPT5</strain>
    </source>
</reference>
<sequence>MPFQIIVVGAGPSGLLLSLMLAKAVTLVEMTEEVDKQPRATHYGSPAMRELIRAGVADDLRAAGFLPKGVSWRKLNGDVIATLDAEVLDDHPERMYCLPLDQLGALIFRHLQQQKGVHILFHHEVVGLGQDDNKAWIEVKTPTGAKTLEADYIVGCDGANSKIRRSLFGDWEFPGTTWDKQIVATNTYYDFTKFGWNDSNFVIHPEHWYMAARITKDGLWRVTYGENQVGLSRDELLERQPEKFNKILPGHPDPKDYKVVNFSPYKVHQRLAQNMRVGRVLLAADAAHLCNPFGGMGLTGGIVDVGGLYDCLVGIHTGQATDSILDSYDEIRRQKYKDVVNPISSGNFRRLFGQDPETALENDEFLNLVKNSESDRELAKNIQLGANVLQFDFTTLYNKKAG</sequence>
<keyword evidence="3" id="KW-0560">Oxidoreductase</keyword>
<feature type="domain" description="FAD-binding" evidence="6">
    <location>
        <begin position="4"/>
        <end position="340"/>
    </location>
</feature>
<keyword evidence="4" id="KW-0520">NAD</keyword>
<dbReference type="Proteomes" id="UP000799423">
    <property type="component" value="Unassembled WGS sequence"/>
</dbReference>
<dbReference type="GO" id="GO:0071949">
    <property type="term" value="F:FAD binding"/>
    <property type="evidence" value="ECO:0007669"/>
    <property type="project" value="InterPro"/>
</dbReference>
<dbReference type="InterPro" id="IPR002938">
    <property type="entry name" value="FAD-bd"/>
</dbReference>
<accession>A0A6A7B5R4</accession>